<sequence length="60" mass="7454">MMRIFKPLPDALDPDRDGDEYWAWENGATVDEFREWERTGVLTLSMRLKWWWRRTRPTLR</sequence>
<evidence type="ECO:0000313" key="1">
    <source>
        <dbReference type="EMBL" id="MDM7888669.1"/>
    </source>
</evidence>
<keyword evidence="2" id="KW-1185">Reference proteome</keyword>
<dbReference type="EMBL" id="JAUCMM010000005">
    <property type="protein sequence ID" value="MDM7888669.1"/>
    <property type="molecule type" value="Genomic_DNA"/>
</dbReference>
<gene>
    <name evidence="1" type="ORF">QUG98_09395</name>
</gene>
<accession>A0ABT7TGE5</accession>
<protein>
    <submittedName>
        <fullName evidence="1">Uncharacterized protein</fullName>
    </submittedName>
</protein>
<proteinExistence type="predicted"/>
<dbReference type="RefSeq" id="WP_289470283.1">
    <property type="nucleotide sequence ID" value="NZ_JAUCMM010000005.1"/>
</dbReference>
<organism evidence="1 2">
    <name type="scientific">Curtobacterium subtropicum</name>
    <dbReference type="NCBI Taxonomy" id="3055138"/>
    <lineage>
        <taxon>Bacteria</taxon>
        <taxon>Bacillati</taxon>
        <taxon>Actinomycetota</taxon>
        <taxon>Actinomycetes</taxon>
        <taxon>Micrococcales</taxon>
        <taxon>Microbacteriaceae</taxon>
        <taxon>Curtobacterium</taxon>
    </lineage>
</organism>
<reference evidence="1 2" key="1">
    <citation type="submission" date="2023-06" db="EMBL/GenBank/DDBJ databases">
        <authorList>
            <person name="Feng G."/>
            <person name="Li J."/>
            <person name="Zhu H."/>
        </authorList>
    </citation>
    <scope>NUCLEOTIDE SEQUENCE [LARGE SCALE GENOMIC DNA]</scope>
    <source>
        <strain evidence="1 2">RHCJP20</strain>
    </source>
</reference>
<name>A0ABT7TGE5_9MICO</name>
<dbReference type="Proteomes" id="UP001235720">
    <property type="component" value="Unassembled WGS sequence"/>
</dbReference>
<comment type="caution">
    <text evidence="1">The sequence shown here is derived from an EMBL/GenBank/DDBJ whole genome shotgun (WGS) entry which is preliminary data.</text>
</comment>
<evidence type="ECO:0000313" key="2">
    <source>
        <dbReference type="Proteomes" id="UP001235720"/>
    </source>
</evidence>